<dbReference type="InterPro" id="IPR017853">
    <property type="entry name" value="GH"/>
</dbReference>
<dbReference type="InterPro" id="IPR001547">
    <property type="entry name" value="Glyco_hydro_5"/>
</dbReference>
<comment type="similarity">
    <text evidence="2 17">Belongs to the glycosyl hydrolase 5 (cellulase A) family.</text>
</comment>
<keyword evidence="9" id="KW-0961">Cell wall biogenesis/degradation</keyword>
<comment type="function">
    <text evidence="12">Beta-glucanases participate in the metabolism of beta-glucan, the main structural component of the cell wall. Acts on lutean, pustulan and 1,6-oligo-beta-D-glucosides.</text>
</comment>
<evidence type="ECO:0000256" key="14">
    <source>
        <dbReference type="ARBA" id="ARBA00041472"/>
    </source>
</evidence>
<protein>
    <recommendedName>
        <fullName evidence="13">glucan endo-1,6-beta-glucosidase</fullName>
        <ecNumber evidence="13">3.2.1.75</ecNumber>
    </recommendedName>
    <alternativeName>
        <fullName evidence="15">Beta-1,6-glucanase B</fullName>
    </alternativeName>
    <alternativeName>
        <fullName evidence="14">Endo-1,6-beta-D-glucanase B</fullName>
    </alternativeName>
    <alternativeName>
        <fullName evidence="16">Endo-1,6-beta-glucanase B</fullName>
    </alternativeName>
</protein>
<dbReference type="PANTHER" id="PTHR31297:SF39">
    <property type="entry name" value="GLUCAN ENDO-1,6-BETA-GLUCOSIDASE B"/>
    <property type="match status" value="1"/>
</dbReference>
<evidence type="ECO:0000256" key="3">
    <source>
        <dbReference type="ARBA" id="ARBA00022525"/>
    </source>
</evidence>
<dbReference type="Pfam" id="PF00150">
    <property type="entry name" value="Cellulase"/>
    <property type="match status" value="1"/>
</dbReference>
<evidence type="ECO:0000259" key="19">
    <source>
        <dbReference type="Pfam" id="PF00150"/>
    </source>
</evidence>
<dbReference type="EMBL" id="ML735714">
    <property type="protein sequence ID" value="KAE8419749.1"/>
    <property type="molecule type" value="Genomic_DNA"/>
</dbReference>
<keyword evidence="10" id="KW-0624">Polysaccharide degradation</keyword>
<evidence type="ECO:0000313" key="20">
    <source>
        <dbReference type="EMBL" id="KAE8419749.1"/>
    </source>
</evidence>
<keyword evidence="5 17" id="KW-0378">Hydrolase</keyword>
<dbReference type="EC" id="3.2.1.75" evidence="13"/>
<evidence type="ECO:0000256" key="9">
    <source>
        <dbReference type="ARBA" id="ARBA00023316"/>
    </source>
</evidence>
<keyword evidence="21" id="KW-1185">Reference proteome</keyword>
<keyword evidence="3" id="KW-0964">Secreted</keyword>
<evidence type="ECO:0000256" key="13">
    <source>
        <dbReference type="ARBA" id="ARBA00038935"/>
    </source>
</evidence>
<evidence type="ECO:0000256" key="10">
    <source>
        <dbReference type="ARBA" id="ARBA00023326"/>
    </source>
</evidence>
<proteinExistence type="inferred from homology"/>
<organism evidence="20 21">
    <name type="scientific">Aspergillus pseudocaelatus</name>
    <dbReference type="NCBI Taxonomy" id="1825620"/>
    <lineage>
        <taxon>Eukaryota</taxon>
        <taxon>Fungi</taxon>
        <taxon>Dikarya</taxon>
        <taxon>Ascomycota</taxon>
        <taxon>Pezizomycotina</taxon>
        <taxon>Eurotiomycetes</taxon>
        <taxon>Eurotiomycetidae</taxon>
        <taxon>Eurotiales</taxon>
        <taxon>Aspergillaceae</taxon>
        <taxon>Aspergillus</taxon>
        <taxon>Aspergillus subgen. Circumdati</taxon>
    </lineage>
</organism>
<evidence type="ECO:0000256" key="1">
    <source>
        <dbReference type="ARBA" id="ARBA00004613"/>
    </source>
</evidence>
<keyword evidence="7" id="KW-0119">Carbohydrate metabolism</keyword>
<reference evidence="20 21" key="1">
    <citation type="submission" date="2019-04" db="EMBL/GenBank/DDBJ databases">
        <authorList>
            <consortium name="DOE Joint Genome Institute"/>
            <person name="Mondo S."/>
            <person name="Kjaerbolling I."/>
            <person name="Vesth T."/>
            <person name="Frisvad J.C."/>
            <person name="Nybo J.L."/>
            <person name="Theobald S."/>
            <person name="Kildgaard S."/>
            <person name="Isbrandt T."/>
            <person name="Kuo A."/>
            <person name="Sato A."/>
            <person name="Lyhne E.K."/>
            <person name="Kogle M.E."/>
            <person name="Wiebenga A."/>
            <person name="Kun R.S."/>
            <person name="Lubbers R.J."/>
            <person name="Makela M.R."/>
            <person name="Barry K."/>
            <person name="Chovatia M."/>
            <person name="Clum A."/>
            <person name="Daum C."/>
            <person name="Haridas S."/>
            <person name="He G."/>
            <person name="LaButti K."/>
            <person name="Lipzen A."/>
            <person name="Riley R."/>
            <person name="Salamov A."/>
            <person name="Simmons B.A."/>
            <person name="Magnuson J.K."/>
            <person name="Henrissat B."/>
            <person name="Mortensen U.H."/>
            <person name="Larsen T.O."/>
            <person name="Devries R.P."/>
            <person name="Grigoriev I.V."/>
            <person name="Machida M."/>
            <person name="Baker S.E."/>
            <person name="Andersen M.R."/>
            <person name="Cantor M.N."/>
            <person name="Hua S.X."/>
        </authorList>
    </citation>
    <scope>NUCLEOTIDE SEQUENCE [LARGE SCALE GENOMIC DNA]</scope>
    <source>
        <strain evidence="20 21">CBS 117616</strain>
    </source>
</reference>
<name>A0ABQ6WRK5_9EURO</name>
<dbReference type="GO" id="GO:0016787">
    <property type="term" value="F:hydrolase activity"/>
    <property type="evidence" value="ECO:0007669"/>
    <property type="project" value="UniProtKB-KW"/>
</dbReference>
<evidence type="ECO:0000256" key="16">
    <source>
        <dbReference type="ARBA" id="ARBA00043257"/>
    </source>
</evidence>
<evidence type="ECO:0000256" key="4">
    <source>
        <dbReference type="ARBA" id="ARBA00022729"/>
    </source>
</evidence>
<feature type="chain" id="PRO_5046221438" description="glucan endo-1,6-beta-glucosidase" evidence="18">
    <location>
        <begin position="19"/>
        <end position="415"/>
    </location>
</feature>
<dbReference type="SUPFAM" id="SSF51445">
    <property type="entry name" value="(Trans)glycosidases"/>
    <property type="match status" value="1"/>
</dbReference>
<evidence type="ECO:0000256" key="11">
    <source>
        <dbReference type="ARBA" id="ARBA00036633"/>
    </source>
</evidence>
<evidence type="ECO:0000256" key="18">
    <source>
        <dbReference type="SAM" id="SignalP"/>
    </source>
</evidence>
<evidence type="ECO:0000256" key="5">
    <source>
        <dbReference type="ARBA" id="ARBA00022801"/>
    </source>
</evidence>
<feature type="signal peptide" evidence="18">
    <location>
        <begin position="1"/>
        <end position="18"/>
    </location>
</feature>
<evidence type="ECO:0000256" key="17">
    <source>
        <dbReference type="RuleBase" id="RU361153"/>
    </source>
</evidence>
<evidence type="ECO:0000256" key="7">
    <source>
        <dbReference type="ARBA" id="ARBA00023277"/>
    </source>
</evidence>
<evidence type="ECO:0000256" key="2">
    <source>
        <dbReference type="ARBA" id="ARBA00005641"/>
    </source>
</evidence>
<evidence type="ECO:0000256" key="8">
    <source>
        <dbReference type="ARBA" id="ARBA00023295"/>
    </source>
</evidence>
<dbReference type="Gene3D" id="3.20.20.80">
    <property type="entry name" value="Glycosidases"/>
    <property type="match status" value="1"/>
</dbReference>
<sequence length="415" mass="47583">MKLQSLVALLGTAHLALAWLPIDQGRSLSTFTNTQTTKIRGVNLGSHFIMEKWMASTEWSSLGCGDYKSEWDCVKGIGQDAANAAFKKHWQTWITKDDITRMVSYGLNTIRIPVGFWMHEELINDNEYYPRNNAIEDLTNVCQWASDADMYIIIDLHGLPGAQEPNQPFTGRYVDPPQFYQSDENAERAYKFYEWILEQIHTNRSAFKNVGALELVNEPLQNTENGDTNWMVEHFYPTAIDRIRAKESDLGVSGADAFHVTVMDDKWDSGGNPTRSLNDTQKKNLLFDDHNYEIYLVRNAKTIDDMITDACGDNRTSSVSPKIVGEWSLAFDNTGDNFLPMTGDHAKSYSKWFSAQQRRYEALDGWVFWSWKTDDLPNVEQWNYQSMLISYHSWKAVDAGIINKDLNVQYDQNPC</sequence>
<keyword evidence="8 17" id="KW-0326">Glycosidase</keyword>
<evidence type="ECO:0000313" key="21">
    <source>
        <dbReference type="Proteomes" id="UP000325395"/>
    </source>
</evidence>
<evidence type="ECO:0000256" key="6">
    <source>
        <dbReference type="ARBA" id="ARBA00023180"/>
    </source>
</evidence>
<keyword evidence="6" id="KW-0325">Glycoprotein</keyword>
<gene>
    <name evidence="20" type="ORF">BDV36DRAFT_307510</name>
</gene>
<keyword evidence="4 18" id="KW-0732">Signal</keyword>
<accession>A0ABQ6WRK5</accession>
<evidence type="ECO:0000256" key="15">
    <source>
        <dbReference type="ARBA" id="ARBA00042025"/>
    </source>
</evidence>
<dbReference type="InterPro" id="IPR050386">
    <property type="entry name" value="Glycosyl_hydrolase_5"/>
</dbReference>
<comment type="catalytic activity">
    <reaction evidence="11">
        <text>Random hydrolysis of (1-&gt;6)-linkages in (1-&gt;6)-beta-D-glucans.</text>
        <dbReference type="EC" id="3.2.1.75"/>
    </reaction>
</comment>
<comment type="subcellular location">
    <subcellularLocation>
        <location evidence="1">Secreted</location>
    </subcellularLocation>
</comment>
<dbReference type="PANTHER" id="PTHR31297">
    <property type="entry name" value="GLUCAN ENDO-1,6-BETA-GLUCOSIDASE B"/>
    <property type="match status" value="1"/>
</dbReference>
<evidence type="ECO:0000256" key="12">
    <source>
        <dbReference type="ARBA" id="ARBA00037628"/>
    </source>
</evidence>
<feature type="domain" description="Glycoside hydrolase family 5" evidence="19">
    <location>
        <begin position="81"/>
        <end position="373"/>
    </location>
</feature>
<dbReference type="Proteomes" id="UP000325395">
    <property type="component" value="Unassembled WGS sequence"/>
</dbReference>